<comment type="caution">
    <text evidence="3">The sequence shown here is derived from an EMBL/GenBank/DDBJ whole genome shotgun (WGS) entry which is preliminary data.</text>
</comment>
<evidence type="ECO:0000259" key="2">
    <source>
        <dbReference type="Pfam" id="PF13699"/>
    </source>
</evidence>
<gene>
    <name evidence="3" type="ORF">Pa4123_60180</name>
</gene>
<accession>A0ABQ5R3G0</accession>
<protein>
    <recommendedName>
        <fullName evidence="2">eCIS core domain-containing protein</fullName>
    </recommendedName>
</protein>
<keyword evidence="4" id="KW-1185">Reference proteome</keyword>
<evidence type="ECO:0000256" key="1">
    <source>
        <dbReference type="SAM" id="MobiDB-lite"/>
    </source>
</evidence>
<dbReference type="Pfam" id="PF13699">
    <property type="entry name" value="eCIS_core"/>
    <property type="match status" value="1"/>
</dbReference>
<dbReference type="Proteomes" id="UP001144280">
    <property type="component" value="Unassembled WGS sequence"/>
</dbReference>
<feature type="domain" description="eCIS core" evidence="2">
    <location>
        <begin position="112"/>
        <end position="188"/>
    </location>
</feature>
<evidence type="ECO:0000313" key="3">
    <source>
        <dbReference type="EMBL" id="GLI00742.1"/>
    </source>
</evidence>
<dbReference type="RefSeq" id="WP_281901267.1">
    <property type="nucleotide sequence ID" value="NZ_BSDI01000035.1"/>
</dbReference>
<proteinExistence type="predicted"/>
<feature type="region of interest" description="Disordered" evidence="1">
    <location>
        <begin position="84"/>
        <end position="115"/>
    </location>
</feature>
<evidence type="ECO:0000313" key="4">
    <source>
        <dbReference type="Proteomes" id="UP001144280"/>
    </source>
</evidence>
<feature type="compositionally biased region" description="Basic and acidic residues" evidence="1">
    <location>
        <begin position="105"/>
        <end position="115"/>
    </location>
</feature>
<name>A0ABQ5R3G0_9ACTN</name>
<feature type="region of interest" description="Disordered" evidence="1">
    <location>
        <begin position="1"/>
        <end position="27"/>
    </location>
</feature>
<dbReference type="InterPro" id="IPR025295">
    <property type="entry name" value="eCIS_core_dom"/>
</dbReference>
<sequence>MAAPRRARLRSNVAQESEKPPAPAPDDVRAALTAVGSAAIARWASGEHADAGPIVLGEAAVGNQVAARWAERTGIASDATERAAHDMAGQALRGSESAPRADAPAARDGDRLPDGVRTRMEGSFGESFDDVRVHDSEGAHSLARSLDARAVTVGTDIYFDRGRFKPGVATGDALIAHELAHVVQHRNGQLTPETAGRWENLGSEGWSVPGWGRHQSTVWVGSESEWRGVLDEADNDEVYTESLQGFLRAACDPGMIGRKNHQLGWPDYHNDVKRAPTRAEIMEFLKALYGLGEDLDLSPNWLFGSGTHLRLMRGELSTFVTKYQGDLIQLISREGVGGSKVIDQGGVGAVAEEGGKEVRVNMVNSAMTTAVEGLAQLIRAHAEGDEGAKSDAYSVISNSGLVIRRTLDVHEEAIKFEGEVNMFLIDLVLDVTKLDELPGVQTLLRRTPTVKGLLKNTIKKMGASAAKSGNPMEQADAIMATFENDVKELGPAAGVDSVLDANTERLAITTFSAAMSKK</sequence>
<reference evidence="3" key="1">
    <citation type="submission" date="2022-12" db="EMBL/GenBank/DDBJ databases">
        <title>New Phytohabitans aurantiacus sp. RD004123 nov., an actinomycete isolated from soil.</title>
        <authorList>
            <person name="Triningsih D.W."/>
            <person name="Harunari E."/>
            <person name="Igarashi Y."/>
        </authorList>
    </citation>
    <scope>NUCLEOTIDE SEQUENCE</scope>
    <source>
        <strain evidence="3">RD004123</strain>
    </source>
</reference>
<organism evidence="3 4">
    <name type="scientific">Phytohabitans aurantiacus</name>
    <dbReference type="NCBI Taxonomy" id="3016789"/>
    <lineage>
        <taxon>Bacteria</taxon>
        <taxon>Bacillati</taxon>
        <taxon>Actinomycetota</taxon>
        <taxon>Actinomycetes</taxon>
        <taxon>Micromonosporales</taxon>
        <taxon>Micromonosporaceae</taxon>
    </lineage>
</organism>
<dbReference type="EMBL" id="BSDI01000035">
    <property type="protein sequence ID" value="GLI00742.1"/>
    <property type="molecule type" value="Genomic_DNA"/>
</dbReference>